<dbReference type="AlphaFoldDB" id="A0A0F9L8E0"/>
<reference evidence="1" key="1">
    <citation type="journal article" date="2015" name="Nature">
        <title>Complex archaea that bridge the gap between prokaryotes and eukaryotes.</title>
        <authorList>
            <person name="Spang A."/>
            <person name="Saw J.H."/>
            <person name="Jorgensen S.L."/>
            <person name="Zaremba-Niedzwiedzka K."/>
            <person name="Martijn J."/>
            <person name="Lind A.E."/>
            <person name="van Eijk R."/>
            <person name="Schleper C."/>
            <person name="Guy L."/>
            <person name="Ettema T.J."/>
        </authorList>
    </citation>
    <scope>NUCLEOTIDE SEQUENCE</scope>
</reference>
<gene>
    <name evidence="1" type="ORF">LCGC14_1543840</name>
</gene>
<protein>
    <submittedName>
        <fullName evidence="1">Uncharacterized protein</fullName>
    </submittedName>
</protein>
<comment type="caution">
    <text evidence="1">The sequence shown here is derived from an EMBL/GenBank/DDBJ whole genome shotgun (WGS) entry which is preliminary data.</text>
</comment>
<name>A0A0F9L8E0_9ZZZZ</name>
<dbReference type="EMBL" id="LAZR01011716">
    <property type="protein sequence ID" value="KKM60245.1"/>
    <property type="molecule type" value="Genomic_DNA"/>
</dbReference>
<evidence type="ECO:0000313" key="1">
    <source>
        <dbReference type="EMBL" id="KKM60245.1"/>
    </source>
</evidence>
<sequence length="31" mass="3656">MPKSRIQRIQDSIHGLMEFRGMETVVIDVLR</sequence>
<feature type="non-terminal residue" evidence="1">
    <location>
        <position position="31"/>
    </location>
</feature>
<accession>A0A0F9L8E0</accession>
<proteinExistence type="predicted"/>
<organism evidence="1">
    <name type="scientific">marine sediment metagenome</name>
    <dbReference type="NCBI Taxonomy" id="412755"/>
    <lineage>
        <taxon>unclassified sequences</taxon>
        <taxon>metagenomes</taxon>
        <taxon>ecological metagenomes</taxon>
    </lineage>
</organism>